<protein>
    <recommendedName>
        <fullName evidence="1">tRNA-specific 2-thiouridylase MnmA-like C-terminal domain-containing protein</fullName>
    </recommendedName>
</protein>
<accession>X1N7L5</accession>
<dbReference type="Gene3D" id="2.40.30.10">
    <property type="entry name" value="Translation factors"/>
    <property type="match status" value="1"/>
</dbReference>
<organism evidence="2">
    <name type="scientific">marine sediment metagenome</name>
    <dbReference type="NCBI Taxonomy" id="412755"/>
    <lineage>
        <taxon>unclassified sequences</taxon>
        <taxon>metagenomes</taxon>
        <taxon>ecological metagenomes</taxon>
    </lineage>
</organism>
<dbReference type="Pfam" id="PF20258">
    <property type="entry name" value="tRNA_Me_trans_C"/>
    <property type="match status" value="1"/>
</dbReference>
<dbReference type="EMBL" id="BARV01016373">
    <property type="protein sequence ID" value="GAI26221.1"/>
    <property type="molecule type" value="Genomic_DNA"/>
</dbReference>
<comment type="caution">
    <text evidence="2">The sequence shown here is derived from an EMBL/GenBank/DDBJ whole genome shotgun (WGS) entry which is preliminary data.</text>
</comment>
<dbReference type="AlphaFoldDB" id="X1N7L5"/>
<evidence type="ECO:0000259" key="1">
    <source>
        <dbReference type="Pfam" id="PF20258"/>
    </source>
</evidence>
<feature type="non-terminal residue" evidence="2">
    <location>
        <position position="1"/>
    </location>
</feature>
<proteinExistence type="predicted"/>
<sequence>TSNKRLYVLKLDTINNRLVVGTEDQLLSNTLFASKLSWVSGEAPEESSSIMAKIRYKSPEVAAKLCLRHGVAINER</sequence>
<reference evidence="2" key="1">
    <citation type="journal article" date="2014" name="Front. Microbiol.">
        <title>High frequency of phylogenetically diverse reductive dehalogenase-homologous genes in deep subseafloor sedimentary metagenomes.</title>
        <authorList>
            <person name="Kawai M."/>
            <person name="Futagami T."/>
            <person name="Toyoda A."/>
            <person name="Takaki Y."/>
            <person name="Nishi S."/>
            <person name="Hori S."/>
            <person name="Arai W."/>
            <person name="Tsubouchi T."/>
            <person name="Morono Y."/>
            <person name="Uchiyama I."/>
            <person name="Ito T."/>
            <person name="Fujiyama A."/>
            <person name="Inagaki F."/>
            <person name="Takami H."/>
        </authorList>
    </citation>
    <scope>NUCLEOTIDE SEQUENCE</scope>
    <source>
        <strain evidence="2">Expedition CK06-06</strain>
    </source>
</reference>
<gene>
    <name evidence="2" type="ORF">S06H3_28111</name>
</gene>
<feature type="domain" description="tRNA-specific 2-thiouridylase MnmA-like C-terminal" evidence="1">
    <location>
        <begin position="29"/>
        <end position="69"/>
    </location>
</feature>
<evidence type="ECO:0000313" key="2">
    <source>
        <dbReference type="EMBL" id="GAI26221.1"/>
    </source>
</evidence>
<name>X1N7L5_9ZZZZ</name>
<dbReference type="InterPro" id="IPR046885">
    <property type="entry name" value="MnmA-like_C"/>
</dbReference>